<dbReference type="AlphaFoldDB" id="A0A0F9JKU7"/>
<sequence>PDNPGGLLQRKFLQQYQERQTPSDEGDTPW</sequence>
<proteinExistence type="predicted"/>
<gene>
    <name evidence="2" type="ORF">LCGC14_1745090</name>
</gene>
<evidence type="ECO:0000256" key="1">
    <source>
        <dbReference type="SAM" id="MobiDB-lite"/>
    </source>
</evidence>
<name>A0A0F9JKU7_9ZZZZ</name>
<feature type="region of interest" description="Disordered" evidence="1">
    <location>
        <begin position="1"/>
        <end position="30"/>
    </location>
</feature>
<evidence type="ECO:0000313" key="2">
    <source>
        <dbReference type="EMBL" id="KKM06331.1"/>
    </source>
</evidence>
<comment type="caution">
    <text evidence="2">The sequence shown here is derived from an EMBL/GenBank/DDBJ whole genome shotgun (WGS) entry which is preliminary data.</text>
</comment>
<accession>A0A0F9JKU7</accession>
<dbReference type="EMBL" id="LAZR01016020">
    <property type="protein sequence ID" value="KKM06331.1"/>
    <property type="molecule type" value="Genomic_DNA"/>
</dbReference>
<feature type="non-terminal residue" evidence="2">
    <location>
        <position position="1"/>
    </location>
</feature>
<organism evidence="2">
    <name type="scientific">marine sediment metagenome</name>
    <dbReference type="NCBI Taxonomy" id="412755"/>
    <lineage>
        <taxon>unclassified sequences</taxon>
        <taxon>metagenomes</taxon>
        <taxon>ecological metagenomes</taxon>
    </lineage>
</organism>
<reference evidence="2" key="1">
    <citation type="journal article" date="2015" name="Nature">
        <title>Complex archaea that bridge the gap between prokaryotes and eukaryotes.</title>
        <authorList>
            <person name="Spang A."/>
            <person name="Saw J.H."/>
            <person name="Jorgensen S.L."/>
            <person name="Zaremba-Niedzwiedzka K."/>
            <person name="Martijn J."/>
            <person name="Lind A.E."/>
            <person name="van Eijk R."/>
            <person name="Schleper C."/>
            <person name="Guy L."/>
            <person name="Ettema T.J."/>
        </authorList>
    </citation>
    <scope>NUCLEOTIDE SEQUENCE</scope>
</reference>
<protein>
    <submittedName>
        <fullName evidence="2">Uncharacterized protein</fullName>
    </submittedName>
</protein>